<dbReference type="PANTHER" id="PTHR40094">
    <property type="entry name" value="ALPHA-2-MACROGLOBULIN HOMOLOG"/>
    <property type="match status" value="1"/>
</dbReference>
<dbReference type="InterPro" id="IPR012910">
    <property type="entry name" value="Plug_dom"/>
</dbReference>
<comment type="similarity">
    <text evidence="1">Belongs to the protease inhibitor I39 (alpha-2-macroglobulin) family. Bacterial alpha-2-macroglobulin subfamily.</text>
</comment>
<dbReference type="OrthoDB" id="9767116at2"/>
<feature type="chain" id="PRO_5023012158" evidence="3">
    <location>
        <begin position="22"/>
        <end position="2097"/>
    </location>
</feature>
<dbReference type="EMBL" id="CP042435">
    <property type="protein sequence ID" value="QEC69671.1"/>
    <property type="molecule type" value="Genomic_DNA"/>
</dbReference>
<evidence type="ECO:0000256" key="3">
    <source>
        <dbReference type="SAM" id="SignalP"/>
    </source>
</evidence>
<keyword evidence="6" id="KW-1185">Reference proteome</keyword>
<evidence type="ECO:0000256" key="1">
    <source>
        <dbReference type="ARBA" id="ARBA00010556"/>
    </source>
</evidence>
<dbReference type="GO" id="GO:0004866">
    <property type="term" value="F:endopeptidase inhibitor activity"/>
    <property type="evidence" value="ECO:0007669"/>
    <property type="project" value="InterPro"/>
</dbReference>
<dbReference type="SMART" id="SM01360">
    <property type="entry name" value="A2M"/>
    <property type="match status" value="1"/>
</dbReference>
<dbReference type="Gene3D" id="2.60.40.1930">
    <property type="match status" value="1"/>
</dbReference>
<dbReference type="InterPro" id="IPR002890">
    <property type="entry name" value="MG2"/>
</dbReference>
<dbReference type="SUPFAM" id="SSF48239">
    <property type="entry name" value="Terpenoid cyclases/Protein prenyltransferases"/>
    <property type="match status" value="1"/>
</dbReference>
<organism evidence="5 6">
    <name type="scientific">Panacibacter ginsenosidivorans</name>
    <dbReference type="NCBI Taxonomy" id="1813871"/>
    <lineage>
        <taxon>Bacteria</taxon>
        <taxon>Pseudomonadati</taxon>
        <taxon>Bacteroidota</taxon>
        <taxon>Chitinophagia</taxon>
        <taxon>Chitinophagales</taxon>
        <taxon>Chitinophagaceae</taxon>
        <taxon>Panacibacter</taxon>
    </lineage>
</organism>
<dbReference type="KEGG" id="pgin:FRZ67_21085"/>
<evidence type="ECO:0000256" key="2">
    <source>
        <dbReference type="SAM" id="MobiDB-lite"/>
    </source>
</evidence>
<dbReference type="PANTHER" id="PTHR40094:SF1">
    <property type="entry name" value="UBIQUITIN DOMAIN-CONTAINING PROTEIN"/>
    <property type="match status" value="1"/>
</dbReference>
<dbReference type="Gene3D" id="1.50.10.20">
    <property type="match status" value="1"/>
</dbReference>
<dbReference type="Pfam" id="PF07715">
    <property type="entry name" value="Plug"/>
    <property type="match status" value="1"/>
</dbReference>
<dbReference type="InterPro" id="IPR001599">
    <property type="entry name" value="Macroglobln_a2"/>
</dbReference>
<evidence type="ECO:0000259" key="4">
    <source>
        <dbReference type="SMART" id="SM01360"/>
    </source>
</evidence>
<dbReference type="InterPro" id="IPR041246">
    <property type="entry name" value="Bact_MG10"/>
</dbReference>
<gene>
    <name evidence="5" type="ORF">FRZ67_21085</name>
</gene>
<dbReference type="InterPro" id="IPR037066">
    <property type="entry name" value="Plug_dom_sf"/>
</dbReference>
<dbReference type="Gene3D" id="2.170.130.10">
    <property type="entry name" value="TonB-dependent receptor, plug domain"/>
    <property type="match status" value="1"/>
</dbReference>
<dbReference type="Proteomes" id="UP000321533">
    <property type="component" value="Chromosome"/>
</dbReference>
<name>A0A5B8VF71_9BACT</name>
<dbReference type="RefSeq" id="WP_147192547.1">
    <property type="nucleotide sequence ID" value="NZ_CP042435.1"/>
</dbReference>
<dbReference type="SUPFAM" id="SSF56935">
    <property type="entry name" value="Porins"/>
    <property type="match status" value="1"/>
</dbReference>
<accession>A0A5B8VF71</accession>
<evidence type="ECO:0000313" key="5">
    <source>
        <dbReference type="EMBL" id="QEC69671.1"/>
    </source>
</evidence>
<reference evidence="5 6" key="1">
    <citation type="journal article" date="2016" name="Int. J. Syst. Evol. Microbiol.">
        <title>Panacibacter ginsenosidivorans gen. nov., sp. nov., with ginsenoside converting activity isolated from soil of a ginseng field.</title>
        <authorList>
            <person name="Siddiqi M.Z."/>
            <person name="Muhammad Shafi S."/>
            <person name="Choi K.D."/>
            <person name="Im W.T."/>
        </authorList>
    </citation>
    <scope>NUCLEOTIDE SEQUENCE [LARGE SCALE GENOMIC DNA]</scope>
    <source>
        <strain evidence="5 6">Gsoil1550</strain>
    </source>
</reference>
<dbReference type="InterPro" id="IPR051802">
    <property type="entry name" value="YfhM-like"/>
</dbReference>
<sequence>MKRLLALFIFIIAAIMSNAQKKDNAYIKQWQEIDTLILSKDLPKTALKKVKLLYADAKAKGIKDQLIKALLYRMSLENDINEENPNVNDALLKAEINAAKDEVQKSILYVLLAYNYENYFDEHAWQFSERSKTINFKKEDVATWSADDFNREIGALYNKALQPAAALQRTSLKFYNAIIIKGNAGNLRPTLYDLIAHKVLDHFKNDNNYITQPDYTFEIKEEAALSTADNFIQHSFKSVDSTSNILKALQLFQQLMQFHKADKDPSALIDVNIERIEWVNEKAVIDEKEALYKTALEEITTKYANNSVAAQAWYLLAKIYADKAGTYKPFGDTTNRYAYIKTKEIINARLKQDTIASEGRSNMLQLQNSINTIELQTQVEGINIPGQPFRMLVNYRNIETMHIRIINASELKKIKLERWDESFWKELSKLSFTKSYTQSLPATKDYQQHATEVKIDALKPGDYAILACSSKNFDPSKDKMILQRFDVSNISYINNGDDYFVLHRETGAALTTAVVKYSVETYDNKKGDYIAGNFITIPVDSNGMFHLPVTKISNRRNTILHFTYGDDTLETRSNDYYRPYNNVQEEDTTDFERRNTKIFFFTDRSIYRPGQIIFFKGIAVTKDKISNRPKILSTKAAIDILLKDVNNKQVDSIEVNLNEYGSFTGKFKIPQNTLTGNFSIVAETLQGFAGISVEEYKRPKFYVEFDTLKSAYKLNDTIIITGYAKSYAGNVMDNATVKFNVQRNTRFLYPWMFWKISWPRGNAQQIADGIIKTDATGKFEISFIAKPDNSIDKATEPVFDFSIEAAVTDMSGETREGKSSVSVGYKSLQLSVAVPATAELNEFKEIAISAKNLSGQNVPTDVNISIAPLQSPAKIYRERLWDQPDQFSLSKNEFEKAFPYDLYENESDHRNWQKKEVLVSETLNTEVNSKFKIQNLKLGEGWYVIEATAKDKEGNAVKDVQYIQLYNKDSSVLASKETAWSNIVAASVQPGEQAKLLIGSSYENVNLILNTDYKSTPQSDTSYYAFYKLNNQKQLYSYSVKEADRNGLGIWYAFVKNNRFYTGGTSIEIPYINKDLQIDYNTYRNKTEPGSEEKWTVTVKGDDKEKATAELLTAMYDASLDQFKPHSWYKPDVWSVGYSNNNWSSRESFKINNSQPNYLPNNIEIFYTTYNRLAIQGEDFWGENYFLQAGKVRTINQVGYANDIVAAPMAMKSVPGSGDVIRIRGAASIESNATPLYIIDGVPTEKNINEIPPDDILSVTVLKNEQAIALYGAKASNGVVIITTKSGSKKDEPQIQPRKNFNETAFFFPQLHADTAGNYTFSFTMPEALTQWKWLSFAHTKELAFGLQQQTIVTQKTLMVQPNLPRFLREGDKVELTARISNLSDSALTGTASLQLFDAITNQPVDGLFQSVFPDQYFTAEAKQSTAIKFPVTIPFNYNKPLTIKIIASAKPPSPQGEGRGDEVSDGEENTIPVLTNRMLVTETLPLYMPGEGSKEFKFKKLLNNTSPTLTNESITVEYTPQPVWYAVQALPYVMEYPYECAEQTFNRFYANALAAFIVAKHPGIKEVFEKWKTDTTALISNLEKNQELKQILLNETPWVLDAANETQQRKNIALLFDVVNMSSSMDKALQELQQMQMDNGAFPWFKGGYADRYITQYILTGIGRLKKLGALNTGNTLLQEIETKALQYPDLEIAKDKTNIKEKDLKNDNLGSTQIQYLYMRSFFNDNKINDAAKPAQKYYQQQAEQYWNKQSNYLKAMIAAALYRSNEQTFADKNIIPSILENAVVDSTKGMYWKNNPWGYYWYQSPIEQQALMIELMHEMLKEKDNEAISTNIKNMQTWLLLNKQTNNWKTTKATADACYALLLAGSGLQEQPLAVSVNLGDYSINSVEKEQQSGTGYFKERINGADVKPEMGNIYVGISNPLAKSATNPPSWGAVYWQYFEDLDKITSAETPLNLHKKLFIEKNSSTGKILQPVNDNDELHVGDKVVMQIILKSDRDMEYLHLKDMRAASMEPANVLSGYKWQDGLGYYESTKDASTDFFISYLPKGTYVFEYPAYITHTGNFSVGVANIQCMYAPEFNARSEGIRINVENAGQ</sequence>
<dbReference type="InterPro" id="IPR008930">
    <property type="entry name" value="Terpenoid_cyclase/PrenylTrfase"/>
</dbReference>
<feature type="domain" description="Alpha-2-macroglobulin" evidence="4">
    <location>
        <begin position="1304"/>
        <end position="1394"/>
    </location>
</feature>
<evidence type="ECO:0000313" key="6">
    <source>
        <dbReference type="Proteomes" id="UP000321533"/>
    </source>
</evidence>
<protein>
    <submittedName>
        <fullName evidence="5">Alpha-2-macroglobulin</fullName>
    </submittedName>
</protein>
<dbReference type="Pfam" id="PF17973">
    <property type="entry name" value="bMG10"/>
    <property type="match status" value="1"/>
</dbReference>
<feature type="signal peptide" evidence="3">
    <location>
        <begin position="1"/>
        <end position="21"/>
    </location>
</feature>
<feature type="region of interest" description="Disordered" evidence="2">
    <location>
        <begin position="1449"/>
        <end position="1469"/>
    </location>
</feature>
<proteinExistence type="inferred from homology"/>
<keyword evidence="3" id="KW-0732">Signal</keyword>
<dbReference type="Pfam" id="PF00207">
    <property type="entry name" value="A2M"/>
    <property type="match status" value="1"/>
</dbReference>
<dbReference type="Pfam" id="PF01835">
    <property type="entry name" value="MG2"/>
    <property type="match status" value="1"/>
</dbReference>